<feature type="region of interest" description="Disordered" evidence="1">
    <location>
        <begin position="33"/>
        <end position="255"/>
    </location>
</feature>
<feature type="compositionally biased region" description="Basic and acidic residues" evidence="1">
    <location>
        <begin position="236"/>
        <end position="247"/>
    </location>
</feature>
<reference evidence="3" key="1">
    <citation type="journal article" date="2015" name="Nat. Genet.">
        <title>The genome and transcriptome of the zoonotic hookworm Ancylostoma ceylanicum identify infection-specific gene families.</title>
        <authorList>
            <person name="Schwarz E.M."/>
            <person name="Hu Y."/>
            <person name="Antoshechkin I."/>
            <person name="Miller M.M."/>
            <person name="Sternberg P.W."/>
            <person name="Aroian R.V."/>
        </authorList>
    </citation>
    <scope>NUCLEOTIDE SEQUENCE</scope>
    <source>
        <strain evidence="3">HY135</strain>
    </source>
</reference>
<organism evidence="2 3">
    <name type="scientific">Ancylostoma ceylanicum</name>
    <dbReference type="NCBI Taxonomy" id="53326"/>
    <lineage>
        <taxon>Eukaryota</taxon>
        <taxon>Metazoa</taxon>
        <taxon>Ecdysozoa</taxon>
        <taxon>Nematoda</taxon>
        <taxon>Chromadorea</taxon>
        <taxon>Rhabditida</taxon>
        <taxon>Rhabditina</taxon>
        <taxon>Rhabditomorpha</taxon>
        <taxon>Strongyloidea</taxon>
        <taxon>Ancylostomatidae</taxon>
        <taxon>Ancylostomatinae</taxon>
        <taxon>Ancylostoma</taxon>
    </lineage>
</organism>
<evidence type="ECO:0000256" key="1">
    <source>
        <dbReference type="SAM" id="MobiDB-lite"/>
    </source>
</evidence>
<proteinExistence type="predicted"/>
<dbReference type="OrthoDB" id="5896419at2759"/>
<name>A0A016TU79_9BILA</name>
<protein>
    <submittedName>
        <fullName evidence="2">Uncharacterized protein</fullName>
    </submittedName>
</protein>
<dbReference type="Proteomes" id="UP000024635">
    <property type="component" value="Unassembled WGS sequence"/>
</dbReference>
<feature type="compositionally biased region" description="Basic and acidic residues" evidence="1">
    <location>
        <begin position="93"/>
        <end position="105"/>
    </location>
</feature>
<feature type="compositionally biased region" description="Polar residues" evidence="1">
    <location>
        <begin position="175"/>
        <end position="185"/>
    </location>
</feature>
<evidence type="ECO:0000313" key="3">
    <source>
        <dbReference type="Proteomes" id="UP000024635"/>
    </source>
</evidence>
<gene>
    <name evidence="2" type="primary">Acey_s0077.g1142</name>
    <name evidence="2" type="ORF">Y032_0077g1142</name>
</gene>
<sequence>MHFTIFPFLLSNCSKRRKADHNKSVASDIVSEDVVERKESLTTARPNVKEKPIVSSSTELQGKVTKKKLRDLSDEPSLSRSKLQGSSELESEESQKGRAKQDGKETASQPASPQAQGLQAQEKPIVEHTQVASIAVTPHSQDIEPTQCPEPSPIGTRTEGTPPPSLTDRTEKNESTNSSGQTASKDSPVPLHMEKLESPVPANGEKMESPVPANGEKMESPVPGTGEKIESPNPAHSEKVGSGEKVESAPSSIIK</sequence>
<accession>A0A016TU79</accession>
<comment type="caution">
    <text evidence="2">The sequence shown here is derived from an EMBL/GenBank/DDBJ whole genome shotgun (WGS) entry which is preliminary data.</text>
</comment>
<dbReference type="AlphaFoldDB" id="A0A016TU79"/>
<feature type="compositionally biased region" description="Polar residues" evidence="1">
    <location>
        <begin position="106"/>
        <end position="119"/>
    </location>
</feature>
<keyword evidence="3" id="KW-1185">Reference proteome</keyword>
<evidence type="ECO:0000313" key="2">
    <source>
        <dbReference type="EMBL" id="EYC06316.1"/>
    </source>
</evidence>
<dbReference type="EMBL" id="JARK01001413">
    <property type="protein sequence ID" value="EYC06316.1"/>
    <property type="molecule type" value="Genomic_DNA"/>
</dbReference>